<dbReference type="AlphaFoldDB" id="M9RVG5"/>
<sequence length="135" mass="13872">MGVGAKVTRTVTLSAEDLLFGDLSVGTANTASAVVTLAFNGVLTDTTVLVGMGENAAPATQRNMKLGTGTDVVPYTLHVLEAGGADIATRGAVTLVKVAKTNTYKVTLYIRSQPSTDYAKGTYSDAVVLTAVYAP</sequence>
<evidence type="ECO:0000313" key="2">
    <source>
        <dbReference type="EMBL" id="AGI74476.1"/>
    </source>
</evidence>
<dbReference type="KEGG" id="oar:OA238_c46220"/>
<dbReference type="HOGENOM" id="CLU_1883636_0_0_5"/>
<keyword evidence="3" id="KW-1185">Reference proteome</keyword>
<proteinExistence type="predicted"/>
<dbReference type="Pfam" id="PF05229">
    <property type="entry name" value="SCPU"/>
    <property type="match status" value="1"/>
</dbReference>
<dbReference type="EMBL" id="CP003742">
    <property type="protein sequence ID" value="AGI74476.1"/>
    <property type="molecule type" value="Genomic_DNA"/>
</dbReference>
<evidence type="ECO:0000259" key="1">
    <source>
        <dbReference type="Pfam" id="PF05229"/>
    </source>
</evidence>
<dbReference type="InterPro" id="IPR007893">
    <property type="entry name" value="Spore_coat_U/FanG"/>
</dbReference>
<organism evidence="2 3">
    <name type="scientific">Octadecabacter arcticus 238</name>
    <dbReference type="NCBI Taxonomy" id="391616"/>
    <lineage>
        <taxon>Bacteria</taxon>
        <taxon>Pseudomonadati</taxon>
        <taxon>Pseudomonadota</taxon>
        <taxon>Alphaproteobacteria</taxon>
        <taxon>Rhodobacterales</taxon>
        <taxon>Roseobacteraceae</taxon>
        <taxon>Octadecabacter</taxon>
    </lineage>
</organism>
<dbReference type="RefSeq" id="WP_015497407.1">
    <property type="nucleotide sequence ID" value="NC_020908.1"/>
</dbReference>
<feature type="domain" description="Spore coat protein U/FanG" evidence="1">
    <location>
        <begin position="3"/>
        <end position="130"/>
    </location>
</feature>
<name>M9RVG5_9RHOB</name>
<accession>M9RVG5</accession>
<reference evidence="2 3" key="1">
    <citation type="journal article" date="2013" name="PLoS ONE">
        <title>Poles Apart: Arctic and Antarctic Octadecabacter strains Share High Genome Plasticity and a New Type of Xanthorhodopsin.</title>
        <authorList>
            <person name="Vollmers J."/>
            <person name="Voget S."/>
            <person name="Dietrich S."/>
            <person name="Gollnow K."/>
            <person name="Smits M."/>
            <person name="Meyer K."/>
            <person name="Brinkhoff T."/>
            <person name="Simon M."/>
            <person name="Daniel R."/>
        </authorList>
    </citation>
    <scope>NUCLEOTIDE SEQUENCE [LARGE SCALE GENOMIC DNA]</scope>
    <source>
        <strain evidence="2 3">238</strain>
    </source>
</reference>
<dbReference type="eggNOG" id="COG5430">
    <property type="taxonomic scope" value="Bacteria"/>
</dbReference>
<protein>
    <recommendedName>
        <fullName evidence="1">Spore coat protein U/FanG domain-containing protein</fullName>
    </recommendedName>
</protein>
<gene>
    <name evidence="2" type="ORF">OA238_c46220</name>
</gene>
<dbReference type="STRING" id="391616.OA238_c46220"/>
<evidence type="ECO:0000313" key="3">
    <source>
        <dbReference type="Proteomes" id="UP000004688"/>
    </source>
</evidence>
<dbReference type="Proteomes" id="UP000004688">
    <property type="component" value="Chromosome"/>
</dbReference>